<accession>A0A645DIL6</accession>
<evidence type="ECO:0000313" key="1">
    <source>
        <dbReference type="EMBL" id="MPM89075.1"/>
    </source>
</evidence>
<sequence>MPPARLGGERLRLRAADRAHRVRKAVAFQAFECRIIRRGIVGDQRVHHAVFADDLHQCAGVDVPKPHDSFGQ</sequence>
<gene>
    <name evidence="1" type="ORF">SDC9_136183</name>
</gene>
<protein>
    <submittedName>
        <fullName evidence="1">Uncharacterized protein</fullName>
    </submittedName>
</protein>
<name>A0A645DIL6_9ZZZZ</name>
<dbReference type="EMBL" id="VSSQ01036570">
    <property type="protein sequence ID" value="MPM89075.1"/>
    <property type="molecule type" value="Genomic_DNA"/>
</dbReference>
<dbReference type="AlphaFoldDB" id="A0A645DIL6"/>
<comment type="caution">
    <text evidence="1">The sequence shown here is derived from an EMBL/GenBank/DDBJ whole genome shotgun (WGS) entry which is preliminary data.</text>
</comment>
<reference evidence="1" key="1">
    <citation type="submission" date="2019-08" db="EMBL/GenBank/DDBJ databases">
        <authorList>
            <person name="Kucharzyk K."/>
            <person name="Murdoch R.W."/>
            <person name="Higgins S."/>
            <person name="Loffler F."/>
        </authorList>
    </citation>
    <scope>NUCLEOTIDE SEQUENCE</scope>
</reference>
<proteinExistence type="predicted"/>
<organism evidence="1">
    <name type="scientific">bioreactor metagenome</name>
    <dbReference type="NCBI Taxonomy" id="1076179"/>
    <lineage>
        <taxon>unclassified sequences</taxon>
        <taxon>metagenomes</taxon>
        <taxon>ecological metagenomes</taxon>
    </lineage>
</organism>